<sequence>MATIVNTSLNTEPRLGNLRYNLSTMERSVNPVMSVDVEKFGKGEDLSDTKPTQKIHESFEWLSAIFNGAASNRVMNTMRIVEDENCAPRIFVGRQANLVPTRDPGTLCCVKMPTMEGRAFYTNVKQFCVEDALNDDDIFYLINTGMPELNLQANPLGLKGTNAYQRRLEMLRRTFIFQMARQFLFGETDVAGDNLLPFTGIQELLSHASVVNLDGTNLVGVIHTISCFTDMLKGDWIVLGNQFALKQFNKQLGQIKAVMGEDLLSGIRQFDVSLMDVNDDLESDLIFLNLDHVGAIVGQKTLNPMARELETEQDIKDEPITTQGACKVIVNRIRERGGMFTDDFNSVIRVTNVGVPTECLPVIGRLLNNVGVETILPR</sequence>
<keyword evidence="2" id="KW-1185">Reference proteome</keyword>
<dbReference type="Proteomes" id="UP000224502">
    <property type="component" value="Segment"/>
</dbReference>
<dbReference type="EMBL" id="KY554762">
    <property type="protein sequence ID" value="ARM65662.1"/>
    <property type="molecule type" value="Genomic_DNA"/>
</dbReference>
<evidence type="ECO:0000313" key="1">
    <source>
        <dbReference type="EMBL" id="ARM65662.1"/>
    </source>
</evidence>
<gene>
    <name evidence="1" type="ORF">LW31_060</name>
</gene>
<accession>A0A1W6JHF4</accession>
<protein>
    <submittedName>
        <fullName evidence="1">Structural protein</fullName>
    </submittedName>
</protein>
<evidence type="ECO:0000313" key="2">
    <source>
        <dbReference type="Proteomes" id="UP000224502"/>
    </source>
</evidence>
<name>A0A1W6JHF4_9CAUD</name>
<proteinExistence type="predicted"/>
<organism evidence="1 2">
    <name type="scientific">Lactococcus phage LW31</name>
    <dbReference type="NCBI Taxonomy" id="1965478"/>
    <lineage>
        <taxon>Viruses</taxon>
        <taxon>Duplodnaviria</taxon>
        <taxon>Heunggongvirae</taxon>
        <taxon>Uroviricota</taxon>
        <taxon>Caudoviricetes</taxon>
        <taxon>Teubervirus</taxon>
        <taxon>Teubervirus LW31</taxon>
    </lineage>
</organism>
<reference evidence="1 2" key="1">
    <citation type="journal article" date="2017" name="Viruses">
        <title>Phage Biodiversity in Artisanal Cheese Wheys Reflects the Complexity of the Fermentation Process.</title>
        <authorList>
            <person name="Mahony J."/>
            <person name="Moscarelli A."/>
            <person name="Kelleher P."/>
            <person name="Lugli G.A."/>
            <person name="Ventura M."/>
            <person name="Settanni L."/>
            <person name="van Sinderen D."/>
        </authorList>
    </citation>
    <scope>NUCLEOTIDE SEQUENCE [LARGE SCALE GENOMIC DNA]</scope>
</reference>